<feature type="compositionally biased region" description="Polar residues" evidence="2">
    <location>
        <begin position="573"/>
        <end position="591"/>
    </location>
</feature>
<feature type="domain" description="FHA" evidence="3">
    <location>
        <begin position="158"/>
        <end position="214"/>
    </location>
</feature>
<feature type="region of interest" description="Disordered" evidence="2">
    <location>
        <begin position="72"/>
        <end position="94"/>
    </location>
</feature>
<dbReference type="InterPro" id="IPR014720">
    <property type="entry name" value="dsRBD_dom"/>
</dbReference>
<evidence type="ECO:0008006" key="7">
    <source>
        <dbReference type="Google" id="ProtNLM"/>
    </source>
</evidence>
<dbReference type="SMART" id="SM00240">
    <property type="entry name" value="FHA"/>
    <property type="match status" value="1"/>
</dbReference>
<feature type="region of interest" description="Disordered" evidence="2">
    <location>
        <begin position="1"/>
        <end position="46"/>
    </location>
</feature>
<accession>A0A7M6DP08</accession>
<feature type="compositionally biased region" description="Polar residues" evidence="2">
    <location>
        <begin position="278"/>
        <end position="290"/>
    </location>
</feature>
<dbReference type="PANTHER" id="PTHR23308">
    <property type="entry name" value="NUCLEAR INHIBITOR OF PROTEIN PHOSPHATASE-1"/>
    <property type="match status" value="1"/>
</dbReference>
<evidence type="ECO:0000313" key="5">
    <source>
        <dbReference type="EnsemblMetazoa" id="CLYHEMP019127.1"/>
    </source>
</evidence>
<dbReference type="PROSITE" id="PS50006">
    <property type="entry name" value="FHA_DOMAIN"/>
    <property type="match status" value="1"/>
</dbReference>
<dbReference type="Gene3D" id="3.30.160.20">
    <property type="match status" value="1"/>
</dbReference>
<dbReference type="Pfam" id="PF00035">
    <property type="entry name" value="dsrm"/>
    <property type="match status" value="1"/>
</dbReference>
<organism evidence="5 6">
    <name type="scientific">Clytia hemisphaerica</name>
    <dbReference type="NCBI Taxonomy" id="252671"/>
    <lineage>
        <taxon>Eukaryota</taxon>
        <taxon>Metazoa</taxon>
        <taxon>Cnidaria</taxon>
        <taxon>Hydrozoa</taxon>
        <taxon>Hydroidolina</taxon>
        <taxon>Leptothecata</taxon>
        <taxon>Obeliida</taxon>
        <taxon>Clytiidae</taxon>
        <taxon>Clytia</taxon>
    </lineage>
</organism>
<feature type="compositionally biased region" description="Basic and acidic residues" evidence="2">
    <location>
        <begin position="617"/>
        <end position="628"/>
    </location>
</feature>
<dbReference type="SUPFAM" id="SSF54768">
    <property type="entry name" value="dsRNA-binding domain-like"/>
    <property type="match status" value="1"/>
</dbReference>
<sequence>MDEEKETDHDMQGVVEENGEEKPDNEIIKTETTSEKMDSKVEESSVIEIEKEEEQKLNNKKDKHVFAVPGLPALNAIKKPEDDDKQVKDSDADDEIRTEVIVEKPKQPSTASSAKKCPLEEPPWGGVVSQDLKPPYSMTILKVGTVKDTVDLTKKSRFVFGRNDDCDVRVEHPSCSRYHAVLQYCVVEKDLRKKGFYLYDMGSTHGTYLNKVKIKPQSYNRVRVGYQLKFGGSTRLYIVEGPEEDQEEETDIDKMREKKRLYEQHKMEEKQKRKSKEQPLTSTNTGSRQTIDGGKGSDGSSCDDGASWGFGEDAQEEGINLKDLFERKQDFEVKDPKKTLNGFFEREGIEFEYDMSERGSGKSTVHVAKVRLPFDTDDGEEVIAEGTSSNKKDAVLKCATEACRLIQTYDMMTNRTREDQRVLKQRALEANDFYDSDEDSFLDRTGNIEKKRIQRKKRAGKQVKDIVETHDTLKFKLEEKKKELRSVEKRLGLSRAAKNEGEEGGDSLDSFMSSMSHRLDKTTEMKLKRQSAEFKKEIQRLEKMVEITKPALPSIDMTQSIPVESKKEMAQKQARQPPQTQSQASKGTTKSTNHEIKMATMSTAQILKSQPKPSTKSKSDSPEEHKENGNSTALVRDNPSKTEEEAPPAKKKKVYSAPKKPDYKPEKEFVDWTPPSGQTGDGRTALNDKLGY</sequence>
<feature type="compositionally biased region" description="Basic and acidic residues" evidence="2">
    <location>
        <begin position="78"/>
        <end position="94"/>
    </location>
</feature>
<reference evidence="5" key="1">
    <citation type="submission" date="2021-01" db="UniProtKB">
        <authorList>
            <consortium name="EnsemblMetazoa"/>
        </authorList>
    </citation>
    <scope>IDENTIFICATION</scope>
</reference>
<name>A0A7M6DP08_9CNID</name>
<feature type="compositionally biased region" description="Basic and acidic residues" evidence="2">
    <location>
        <begin position="517"/>
        <end position="530"/>
    </location>
</feature>
<feature type="compositionally biased region" description="Basic and acidic residues" evidence="2">
    <location>
        <begin position="659"/>
        <end position="670"/>
    </location>
</feature>
<dbReference type="InterPro" id="IPR008984">
    <property type="entry name" value="SMAD_FHA_dom_sf"/>
</dbReference>
<feature type="compositionally biased region" description="Low complexity" evidence="2">
    <location>
        <begin position="298"/>
        <end position="309"/>
    </location>
</feature>
<dbReference type="AlphaFoldDB" id="A0A7M6DP08"/>
<feature type="region of interest" description="Disordered" evidence="2">
    <location>
        <begin position="264"/>
        <end position="310"/>
    </location>
</feature>
<dbReference type="GeneID" id="136798746"/>
<protein>
    <recommendedName>
        <fullName evidence="7">FHA domain-containing protein</fullName>
    </recommendedName>
</protein>
<feature type="compositionally biased region" description="Basic and acidic residues" evidence="2">
    <location>
        <begin position="638"/>
        <end position="648"/>
    </location>
</feature>
<evidence type="ECO:0000256" key="1">
    <source>
        <dbReference type="PROSITE-ProRule" id="PRU00266"/>
    </source>
</evidence>
<keyword evidence="6" id="KW-1185">Reference proteome</keyword>
<dbReference type="Pfam" id="PF00498">
    <property type="entry name" value="FHA"/>
    <property type="match status" value="1"/>
</dbReference>
<dbReference type="PROSITE" id="PS50137">
    <property type="entry name" value="DS_RBD"/>
    <property type="match status" value="1"/>
</dbReference>
<dbReference type="Gene3D" id="2.60.200.20">
    <property type="match status" value="1"/>
</dbReference>
<dbReference type="SUPFAM" id="SSF49879">
    <property type="entry name" value="SMAD/FHA domain"/>
    <property type="match status" value="1"/>
</dbReference>
<dbReference type="RefSeq" id="XP_066911514.1">
    <property type="nucleotide sequence ID" value="XM_067055413.1"/>
</dbReference>
<feature type="compositionally biased region" description="Basic and acidic residues" evidence="2">
    <location>
        <begin position="1"/>
        <end position="11"/>
    </location>
</feature>
<feature type="domain" description="DRBM" evidence="4">
    <location>
        <begin position="335"/>
        <end position="408"/>
    </location>
</feature>
<evidence type="ECO:0000259" key="3">
    <source>
        <dbReference type="PROSITE" id="PS50006"/>
    </source>
</evidence>
<dbReference type="Proteomes" id="UP000594262">
    <property type="component" value="Unplaced"/>
</dbReference>
<evidence type="ECO:0000256" key="2">
    <source>
        <dbReference type="SAM" id="MobiDB-lite"/>
    </source>
</evidence>
<evidence type="ECO:0000313" key="6">
    <source>
        <dbReference type="Proteomes" id="UP000594262"/>
    </source>
</evidence>
<dbReference type="InterPro" id="IPR050923">
    <property type="entry name" value="Cell_Proc_Reg/RNA_Proc"/>
</dbReference>
<feature type="region of interest" description="Disordered" evidence="2">
    <location>
        <begin position="546"/>
        <end position="692"/>
    </location>
</feature>
<dbReference type="CDD" id="cd22677">
    <property type="entry name" value="FHA_Kanadaptin"/>
    <property type="match status" value="1"/>
</dbReference>
<keyword evidence="1" id="KW-0694">RNA-binding</keyword>
<evidence type="ECO:0000259" key="4">
    <source>
        <dbReference type="PROSITE" id="PS50137"/>
    </source>
</evidence>
<dbReference type="EnsemblMetazoa" id="CLYHEMT019127.1">
    <property type="protein sequence ID" value="CLYHEMP019127.1"/>
    <property type="gene ID" value="CLYHEMG019127"/>
</dbReference>
<dbReference type="GO" id="GO:0003723">
    <property type="term" value="F:RNA binding"/>
    <property type="evidence" value="ECO:0007669"/>
    <property type="project" value="UniProtKB-UniRule"/>
</dbReference>
<dbReference type="OrthoDB" id="433755at2759"/>
<feature type="region of interest" description="Disordered" evidence="2">
    <location>
        <begin position="495"/>
        <end position="530"/>
    </location>
</feature>
<proteinExistence type="predicted"/>
<dbReference type="InterPro" id="IPR000253">
    <property type="entry name" value="FHA_dom"/>
</dbReference>
<dbReference type="CDD" id="cd19856">
    <property type="entry name" value="DSRM_Kanadaptin"/>
    <property type="match status" value="1"/>
</dbReference>
<feature type="compositionally biased region" description="Basic and acidic residues" evidence="2">
    <location>
        <begin position="20"/>
        <end position="43"/>
    </location>
</feature>